<accession>A0A6A6ZYR3</accession>
<dbReference type="Proteomes" id="UP000799424">
    <property type="component" value="Unassembled WGS sequence"/>
</dbReference>
<reference evidence="2" key="1">
    <citation type="journal article" date="2020" name="Stud. Mycol.">
        <title>101 Dothideomycetes genomes: a test case for predicting lifestyles and emergence of pathogens.</title>
        <authorList>
            <person name="Haridas S."/>
            <person name="Albert R."/>
            <person name="Binder M."/>
            <person name="Bloem J."/>
            <person name="Labutti K."/>
            <person name="Salamov A."/>
            <person name="Andreopoulos B."/>
            <person name="Baker S."/>
            <person name="Barry K."/>
            <person name="Bills G."/>
            <person name="Bluhm B."/>
            <person name="Cannon C."/>
            <person name="Castanera R."/>
            <person name="Culley D."/>
            <person name="Daum C."/>
            <person name="Ezra D."/>
            <person name="Gonzalez J."/>
            <person name="Henrissat B."/>
            <person name="Kuo A."/>
            <person name="Liang C."/>
            <person name="Lipzen A."/>
            <person name="Lutzoni F."/>
            <person name="Magnuson J."/>
            <person name="Mondo S."/>
            <person name="Nolan M."/>
            <person name="Ohm R."/>
            <person name="Pangilinan J."/>
            <person name="Park H.-J."/>
            <person name="Ramirez L."/>
            <person name="Alfaro M."/>
            <person name="Sun H."/>
            <person name="Tritt A."/>
            <person name="Yoshinaga Y."/>
            <person name="Zwiers L.-H."/>
            <person name="Turgeon B."/>
            <person name="Goodwin S."/>
            <person name="Spatafora J."/>
            <person name="Crous P."/>
            <person name="Grigoriev I."/>
        </authorList>
    </citation>
    <scope>NUCLEOTIDE SEQUENCE</scope>
    <source>
        <strain evidence="2">CBS 113818</strain>
    </source>
</reference>
<protein>
    <recommendedName>
        <fullName evidence="4">Secreted protein</fullName>
    </recommendedName>
</protein>
<proteinExistence type="predicted"/>
<evidence type="ECO:0008006" key="4">
    <source>
        <dbReference type="Google" id="ProtNLM"/>
    </source>
</evidence>
<evidence type="ECO:0000256" key="1">
    <source>
        <dbReference type="SAM" id="SignalP"/>
    </source>
</evidence>
<gene>
    <name evidence="2" type="ORF">CC86DRAFT_382947</name>
</gene>
<organism evidence="2 3">
    <name type="scientific">Ophiobolus disseminans</name>
    <dbReference type="NCBI Taxonomy" id="1469910"/>
    <lineage>
        <taxon>Eukaryota</taxon>
        <taxon>Fungi</taxon>
        <taxon>Dikarya</taxon>
        <taxon>Ascomycota</taxon>
        <taxon>Pezizomycotina</taxon>
        <taxon>Dothideomycetes</taxon>
        <taxon>Pleosporomycetidae</taxon>
        <taxon>Pleosporales</taxon>
        <taxon>Pleosporineae</taxon>
        <taxon>Phaeosphaeriaceae</taxon>
        <taxon>Ophiobolus</taxon>
    </lineage>
</organism>
<name>A0A6A6ZYR3_9PLEO</name>
<keyword evidence="3" id="KW-1185">Reference proteome</keyword>
<evidence type="ECO:0000313" key="2">
    <source>
        <dbReference type="EMBL" id="KAF2825986.1"/>
    </source>
</evidence>
<evidence type="ECO:0000313" key="3">
    <source>
        <dbReference type="Proteomes" id="UP000799424"/>
    </source>
</evidence>
<dbReference type="EMBL" id="MU006227">
    <property type="protein sequence ID" value="KAF2825986.1"/>
    <property type="molecule type" value="Genomic_DNA"/>
</dbReference>
<dbReference type="AlphaFoldDB" id="A0A6A6ZYR3"/>
<sequence>MTKRIIGLVFVLGRAACARSLSVFLDKQATDVPFTDPGRVLLFIFARLVASYMRFGKTHRCFGGSFPFMLQFPETHLSDFLEQAFQVCRIYEDAEADTDVQSDVR</sequence>
<feature type="signal peptide" evidence="1">
    <location>
        <begin position="1"/>
        <end position="20"/>
    </location>
</feature>
<keyword evidence="1" id="KW-0732">Signal</keyword>
<feature type="chain" id="PRO_5025649034" description="Secreted protein" evidence="1">
    <location>
        <begin position="21"/>
        <end position="105"/>
    </location>
</feature>